<reference evidence="1" key="1">
    <citation type="journal article" date="2020" name="mSystems">
        <title>Genome- and Community-Level Interaction Insights into Carbon Utilization and Element Cycling Functions of Hydrothermarchaeota in Hydrothermal Sediment.</title>
        <authorList>
            <person name="Zhou Z."/>
            <person name="Liu Y."/>
            <person name="Xu W."/>
            <person name="Pan J."/>
            <person name="Luo Z.H."/>
            <person name="Li M."/>
        </authorList>
    </citation>
    <scope>NUCLEOTIDE SEQUENCE [LARGE SCALE GENOMIC DNA]</scope>
    <source>
        <strain evidence="1">HyVt-365</strain>
    </source>
</reference>
<comment type="caution">
    <text evidence="1">The sequence shown here is derived from an EMBL/GenBank/DDBJ whole genome shotgun (WGS) entry which is preliminary data.</text>
</comment>
<protein>
    <submittedName>
        <fullName evidence="1">Uncharacterized protein</fullName>
    </submittedName>
</protein>
<proteinExistence type="predicted"/>
<gene>
    <name evidence="1" type="ORF">ENI09_01775</name>
</gene>
<evidence type="ECO:0000313" key="1">
    <source>
        <dbReference type="EMBL" id="HEB14117.1"/>
    </source>
</evidence>
<name>A0A7C1SNT8_UNCKA</name>
<dbReference type="AlphaFoldDB" id="A0A7C1SNT8"/>
<organism evidence="1">
    <name type="scientific">candidate division WWE3 bacterium</name>
    <dbReference type="NCBI Taxonomy" id="2053526"/>
    <lineage>
        <taxon>Bacteria</taxon>
        <taxon>Katanobacteria</taxon>
    </lineage>
</organism>
<sequence length="221" mass="25158">MFTEPDETVKKRALKDLETYIWVHLAGMSDVDDDESDSGWSIIAFSPEFVSQLEESAGIDVEELQGLISGSVYRFMLCLSRSIEPAYRGQPLRPDSLRELFAGIDEILNFITYEEIGYRQSLIADRAEQPLPDFLYPASNRLQMLLEEYILSIVQDMEEPSAEVVAHLLAQCGSQEEENRLVELIEKVDHQARALLADKDISEEKLLDELIKLISSFNPEQ</sequence>
<dbReference type="EMBL" id="DRHH01000075">
    <property type="protein sequence ID" value="HEB14117.1"/>
    <property type="molecule type" value="Genomic_DNA"/>
</dbReference>
<accession>A0A7C1SNT8</accession>
<dbReference type="Proteomes" id="UP000885744">
    <property type="component" value="Unassembled WGS sequence"/>
</dbReference>